<dbReference type="Proteomes" id="UP000175989">
    <property type="component" value="Unassembled WGS sequence"/>
</dbReference>
<sequence>MTKYTNEKKEHALSQMSAPHNKPVAAVAQLTGVPEATLYLWRKQAREQGRAVPGDGQNPEQWSSADKFAVVLEAAPLNEAELAAYCRRKGLLVEQLERWRTEVHTALSAGQNRTGATERATDKKRIRELERDLRRKEKALAETAALLVLSRKYEALWTDGEDA</sequence>
<dbReference type="EMBL" id="LROM01000072">
    <property type="protein sequence ID" value="OFA03434.1"/>
    <property type="molecule type" value="Genomic_DNA"/>
</dbReference>
<dbReference type="InterPro" id="IPR002514">
    <property type="entry name" value="Transposase_8"/>
</dbReference>
<keyword evidence="4" id="KW-1185">Reference proteome</keyword>
<organism evidence="3 4">
    <name type="scientific">Duganella phyllosphaerae</name>
    <dbReference type="NCBI Taxonomy" id="762836"/>
    <lineage>
        <taxon>Bacteria</taxon>
        <taxon>Pseudomonadati</taxon>
        <taxon>Pseudomonadota</taxon>
        <taxon>Betaproteobacteria</taxon>
        <taxon>Burkholderiales</taxon>
        <taxon>Oxalobacteraceae</taxon>
        <taxon>Telluria group</taxon>
        <taxon>Duganella</taxon>
    </lineage>
</organism>
<reference evidence="4" key="1">
    <citation type="journal article" date="2016" name="Front. Microbiol.">
        <title>Molecular Keys to the Janthinobacterium and Duganella spp. Interaction with the Plant Pathogen Fusarium graminearum.</title>
        <authorList>
            <person name="Haack F.S."/>
            <person name="Poehlein A."/>
            <person name="Kroger C."/>
            <person name="Voigt C.A."/>
            <person name="Piepenbring M."/>
            <person name="Bode H.B."/>
            <person name="Daniel R."/>
            <person name="Schafer W."/>
            <person name="Streit W.R."/>
        </authorList>
    </citation>
    <scope>NUCLEOTIDE SEQUENCE [LARGE SCALE GENOMIC DNA]</scope>
    <source>
        <strain evidence="4">T54</strain>
    </source>
</reference>
<dbReference type="GO" id="GO:0003677">
    <property type="term" value="F:DNA binding"/>
    <property type="evidence" value="ECO:0007669"/>
    <property type="project" value="InterPro"/>
</dbReference>
<gene>
    <name evidence="3" type="ORF">DUPY_18160</name>
</gene>
<dbReference type="InterPro" id="IPR009057">
    <property type="entry name" value="Homeodomain-like_sf"/>
</dbReference>
<evidence type="ECO:0000313" key="4">
    <source>
        <dbReference type="Proteomes" id="UP000175989"/>
    </source>
</evidence>
<feature type="compositionally biased region" description="Basic and acidic residues" evidence="2">
    <location>
        <begin position="1"/>
        <end position="12"/>
    </location>
</feature>
<evidence type="ECO:0000256" key="2">
    <source>
        <dbReference type="SAM" id="MobiDB-lite"/>
    </source>
</evidence>
<feature type="region of interest" description="Disordered" evidence="2">
    <location>
        <begin position="1"/>
        <end position="20"/>
    </location>
</feature>
<protein>
    <submittedName>
        <fullName evidence="3">IS2 repressor TnpA</fullName>
    </submittedName>
</protein>
<name>A0A1E7WUM0_9BURK</name>
<feature type="coiled-coil region" evidence="1">
    <location>
        <begin position="119"/>
        <end position="146"/>
    </location>
</feature>
<evidence type="ECO:0000313" key="3">
    <source>
        <dbReference type="EMBL" id="OFA03434.1"/>
    </source>
</evidence>
<dbReference type="GO" id="GO:0006313">
    <property type="term" value="P:DNA transposition"/>
    <property type="evidence" value="ECO:0007669"/>
    <property type="project" value="InterPro"/>
</dbReference>
<comment type="caution">
    <text evidence="3">The sequence shown here is derived from an EMBL/GenBank/DDBJ whole genome shotgun (WGS) entry which is preliminary data.</text>
</comment>
<dbReference type="PATRIC" id="fig|762836.4.peg.1888"/>
<accession>A0A1E7WUM0</accession>
<proteinExistence type="predicted"/>
<dbReference type="GO" id="GO:0004803">
    <property type="term" value="F:transposase activity"/>
    <property type="evidence" value="ECO:0007669"/>
    <property type="project" value="InterPro"/>
</dbReference>
<dbReference type="AlphaFoldDB" id="A0A1E7WUM0"/>
<evidence type="ECO:0000256" key="1">
    <source>
        <dbReference type="SAM" id="Coils"/>
    </source>
</evidence>
<keyword evidence="1" id="KW-0175">Coiled coil</keyword>
<dbReference type="SUPFAM" id="SSF46689">
    <property type="entry name" value="Homeodomain-like"/>
    <property type="match status" value="1"/>
</dbReference>
<dbReference type="Pfam" id="PF01527">
    <property type="entry name" value="HTH_Tnp_1"/>
    <property type="match status" value="1"/>
</dbReference>